<dbReference type="PANTHER" id="PTHR14871:SF1">
    <property type="entry name" value="DYNEIN REGULATORY COMPLEX PROTEIN 9"/>
    <property type="match status" value="1"/>
</dbReference>
<feature type="region of interest" description="Disordered" evidence="7">
    <location>
        <begin position="275"/>
        <end position="310"/>
    </location>
</feature>
<comment type="subcellular location">
    <subcellularLocation>
        <location evidence="2">Cell projection</location>
    </subcellularLocation>
    <subcellularLocation>
        <location evidence="1">Cytoplasm</location>
        <location evidence="1">Cytoskeleton</location>
    </subcellularLocation>
</comment>
<dbReference type="PROSITE" id="PS50096">
    <property type="entry name" value="IQ"/>
    <property type="match status" value="1"/>
</dbReference>
<protein>
    <recommendedName>
        <fullName evidence="10">Dynein regulatory complex protein 9</fullName>
    </recommendedName>
</protein>
<proteinExistence type="predicted"/>
<feature type="coiled-coil region" evidence="6">
    <location>
        <begin position="212"/>
        <end position="249"/>
    </location>
</feature>
<reference evidence="9" key="1">
    <citation type="journal article" date="2015" name="Proc. Natl. Acad. Sci. U.S.A.">
        <title>Genome sequence of the Asian Tiger mosquito, Aedes albopictus, reveals insights into its biology, genetics, and evolution.</title>
        <authorList>
            <person name="Chen X.G."/>
            <person name="Jiang X."/>
            <person name="Gu J."/>
            <person name="Xu M."/>
            <person name="Wu Y."/>
            <person name="Deng Y."/>
            <person name="Zhang C."/>
            <person name="Bonizzoni M."/>
            <person name="Dermauw W."/>
            <person name="Vontas J."/>
            <person name="Armbruster P."/>
            <person name="Huang X."/>
            <person name="Yang Y."/>
            <person name="Zhang H."/>
            <person name="He W."/>
            <person name="Peng H."/>
            <person name="Liu Y."/>
            <person name="Wu K."/>
            <person name="Chen J."/>
            <person name="Lirakis M."/>
            <person name="Topalis P."/>
            <person name="Van Leeuwen T."/>
            <person name="Hall A.B."/>
            <person name="Jiang X."/>
            <person name="Thorpe C."/>
            <person name="Mueller R.L."/>
            <person name="Sun C."/>
            <person name="Waterhouse R.M."/>
            <person name="Yan G."/>
            <person name="Tu Z.J."/>
            <person name="Fang X."/>
            <person name="James A.A."/>
        </authorList>
    </citation>
    <scope>NUCLEOTIDE SEQUENCE [LARGE SCALE GENOMIC DNA]</scope>
    <source>
        <strain evidence="9">Foshan</strain>
    </source>
</reference>
<sequence>MDIMERDEQIGICQLLHHAIRKLELVSLNPINDELLDPTGSYSIGDLLKQNISYLERFYQVVHDEESDKKKFVRESIDSQNTNNEENPFSHWHFVKQYNEINDMEAKLESMERMFENLHQNRHERKQLDIACNRFVTKWEQIRLEQLNQSLTIREESFRRDVALREREVESGLRAAHQIKDYYDWQLAKVETDIDDWMDRFHREKEQVDFRCQKARAQIRRWNEMKKELEGIEGEIKKLETQETEYSKEAEHKRLCQKYAVRLQAWWRGVMVRKGFGPFGKGKNKKSKGKKKAAKGSKPKSKTPTKKVKK</sequence>
<keyword evidence="6" id="KW-0175">Coiled coil</keyword>
<name>A0ABM2A289_AEDAL</name>
<feature type="coiled-coil region" evidence="6">
    <location>
        <begin position="94"/>
        <end position="121"/>
    </location>
</feature>
<evidence type="ECO:0000256" key="2">
    <source>
        <dbReference type="ARBA" id="ARBA00004316"/>
    </source>
</evidence>
<accession>A0ABM2A289</accession>
<evidence type="ECO:0000256" key="6">
    <source>
        <dbReference type="SAM" id="Coils"/>
    </source>
</evidence>
<feature type="compositionally biased region" description="Basic residues" evidence="7">
    <location>
        <begin position="282"/>
        <end position="310"/>
    </location>
</feature>
<dbReference type="GeneID" id="115266501"/>
<organism evidence="8 9">
    <name type="scientific">Aedes albopictus</name>
    <name type="common">Asian tiger mosquito</name>
    <name type="synonym">Stegomyia albopicta</name>
    <dbReference type="NCBI Taxonomy" id="7160"/>
    <lineage>
        <taxon>Eukaryota</taxon>
        <taxon>Metazoa</taxon>
        <taxon>Ecdysozoa</taxon>
        <taxon>Arthropoda</taxon>
        <taxon>Hexapoda</taxon>
        <taxon>Insecta</taxon>
        <taxon>Pterygota</taxon>
        <taxon>Neoptera</taxon>
        <taxon>Endopterygota</taxon>
        <taxon>Diptera</taxon>
        <taxon>Nematocera</taxon>
        <taxon>Culicoidea</taxon>
        <taxon>Culicidae</taxon>
        <taxon>Culicinae</taxon>
        <taxon>Aedini</taxon>
        <taxon>Aedes</taxon>
        <taxon>Stegomyia</taxon>
    </lineage>
</organism>
<evidence type="ECO:0008006" key="10">
    <source>
        <dbReference type="Google" id="ProtNLM"/>
    </source>
</evidence>
<dbReference type="EnsemblMetazoa" id="AALFPA23_023757.R35405">
    <property type="protein sequence ID" value="AALFPA23_023757.P35405"/>
    <property type="gene ID" value="AALFPA23_023757"/>
</dbReference>
<dbReference type="PANTHER" id="PTHR14871">
    <property type="entry name" value="DYNEIN REGULATORY COMPLEX PROTEIN 9"/>
    <property type="match status" value="1"/>
</dbReference>
<evidence type="ECO:0000256" key="7">
    <source>
        <dbReference type="SAM" id="MobiDB-lite"/>
    </source>
</evidence>
<evidence type="ECO:0000256" key="4">
    <source>
        <dbReference type="ARBA" id="ARBA00023212"/>
    </source>
</evidence>
<dbReference type="InterPro" id="IPR042618">
    <property type="entry name" value="IQCG"/>
</dbReference>
<evidence type="ECO:0000256" key="1">
    <source>
        <dbReference type="ARBA" id="ARBA00004245"/>
    </source>
</evidence>
<keyword evidence="3" id="KW-0963">Cytoplasm</keyword>
<evidence type="ECO:0000256" key="3">
    <source>
        <dbReference type="ARBA" id="ARBA00022490"/>
    </source>
</evidence>
<reference evidence="8" key="2">
    <citation type="submission" date="2025-05" db="UniProtKB">
        <authorList>
            <consortium name="EnsemblMetazoa"/>
        </authorList>
    </citation>
    <scope>IDENTIFICATION</scope>
    <source>
        <strain evidence="8">Foshan</strain>
    </source>
</reference>
<evidence type="ECO:0000313" key="9">
    <source>
        <dbReference type="Proteomes" id="UP000069940"/>
    </source>
</evidence>
<keyword evidence="5" id="KW-0966">Cell projection</keyword>
<dbReference type="Proteomes" id="UP000069940">
    <property type="component" value="Unassembled WGS sequence"/>
</dbReference>
<evidence type="ECO:0000313" key="8">
    <source>
        <dbReference type="EnsemblMetazoa" id="AALFPA23_023757.P35405"/>
    </source>
</evidence>
<keyword evidence="9" id="KW-1185">Reference proteome</keyword>
<dbReference type="RefSeq" id="XP_029728609.2">
    <property type="nucleotide sequence ID" value="XM_029872749.2"/>
</dbReference>
<evidence type="ECO:0000256" key="5">
    <source>
        <dbReference type="ARBA" id="ARBA00023273"/>
    </source>
</evidence>
<dbReference type="CDD" id="cd23766">
    <property type="entry name" value="IQCG"/>
    <property type="match status" value="1"/>
</dbReference>
<keyword evidence="4" id="KW-0206">Cytoskeleton</keyword>